<dbReference type="EMBL" id="JBEVCJ010000003">
    <property type="protein sequence ID" value="MET1254303.1"/>
    <property type="molecule type" value="Genomic_DNA"/>
</dbReference>
<dbReference type="NCBIfam" id="TIGR03505">
    <property type="entry name" value="FimV_core"/>
    <property type="match status" value="1"/>
</dbReference>
<keyword evidence="2" id="KW-1185">Reference proteome</keyword>
<organism evidence="1 2">
    <name type="scientific">Aliikangiella maris</name>
    <dbReference type="NCBI Taxonomy" id="3162458"/>
    <lineage>
        <taxon>Bacteria</taxon>
        <taxon>Pseudomonadati</taxon>
        <taxon>Pseudomonadota</taxon>
        <taxon>Gammaproteobacteria</taxon>
        <taxon>Oceanospirillales</taxon>
        <taxon>Pleioneaceae</taxon>
        <taxon>Aliikangiella</taxon>
    </lineage>
</organism>
<name>A0ABV2BRD6_9GAMM</name>
<dbReference type="Gene3D" id="1.20.58.2200">
    <property type="match status" value="1"/>
</dbReference>
<accession>A0ABV2BRD6</accession>
<dbReference type="InterPro" id="IPR038440">
    <property type="entry name" value="FimV_C_sf"/>
</dbReference>
<dbReference type="InterPro" id="IPR020012">
    <property type="entry name" value="LysM_FimV"/>
</dbReference>
<reference evidence="1 2" key="1">
    <citation type="submission" date="2024-06" db="EMBL/GenBank/DDBJ databases">
        <authorList>
            <person name="Li F."/>
        </authorList>
    </citation>
    <scope>NUCLEOTIDE SEQUENCE [LARGE SCALE GENOMIC DNA]</scope>
    <source>
        <strain evidence="1 2">GXAS 311</strain>
    </source>
</reference>
<dbReference type="InterPro" id="IPR018392">
    <property type="entry name" value="LysM"/>
</dbReference>
<sequence>MVQIQGNTRMFRKIVLFLTSAVGFFSGAVFAVGLGEYQLSSGLNQPLKAEIRLLSAGDLGDHEIHASLASMVEFEKVGVERLFYLTNIKFETKKNSDGSMSVFLSTREPVKEPFMNFLVELNWPNGRIIREYTFLLDPPVFDDSAASTIQKSQTVAAKKKPVTSQPATTSNSNQSSNNYPENNYSGGTSYGPVSENDTLWGIANQVRPQSASIHQTLVAIYRANPEAFGNGNINNLLKGKVLTIPEDTVISQVPHRAALQDVVMQNNQWRSGGARNIADTTSSRATSRLSNEARLTLSTPENSSESNSSQSASGNMAERLNNIQNQLAQSQEESATLQNENNELRARLADALKKLESVQSGSAVDVSDAELAALSQIQRDSEKQNLSADMDSDETLISESVEPTSVNGQITDAVSSQTDNSESGNIVDRDVINNDAELANETNQSPTETASQTKANQPAVTRTPSIPAKPQKSFLDEILESSVILWSAIGGIILVIVAVFWRMRKRMEDEEFQDDLVTSTGAGLGDATDTFELPEVGDNMLEELDMDDQSMQDSGTNEEENFDPLGEADIYIAYGKYEQAENLLLEAIDDNPIRSDLKVKLMECYAENDDRDKFESLAQEVSHAVDAEEWHEQINKLRENAWSGEIGDGLDDGFDLPSTEDIFNEDDIDLDDDTSPNVDMSDNNIDDAESALDLNEEDDSFDIDNDELADDEFDIDMDMNLDDDAQEVPPSEAVTETFDSLDDDDFSLEEKSELDDFVLDEDDEEIGFSNEDDLSLDIEDDSEFALEDDNDFDDDDIGEGDAGDEIATKLDLARAYIDMGDSEGAKEILSEVIAEGTDAQKEEAQALIDRAD</sequence>
<dbReference type="InterPro" id="IPR057840">
    <property type="entry name" value="FimV_N"/>
</dbReference>
<dbReference type="InterPro" id="IPR011990">
    <property type="entry name" value="TPR-like_helical_dom_sf"/>
</dbReference>
<protein>
    <submittedName>
        <fullName evidence="1">FimV/HubP family polar landmark protein</fullName>
    </submittedName>
</protein>
<dbReference type="NCBIfam" id="TIGR03504">
    <property type="entry name" value="FimV_Cterm"/>
    <property type="match status" value="1"/>
</dbReference>
<proteinExistence type="predicted"/>
<dbReference type="Proteomes" id="UP001548189">
    <property type="component" value="Unassembled WGS sequence"/>
</dbReference>
<dbReference type="InterPro" id="IPR020011">
    <property type="entry name" value="FimV_C"/>
</dbReference>
<comment type="caution">
    <text evidence="1">The sequence shown here is derived from an EMBL/GenBank/DDBJ whole genome shotgun (WGS) entry which is preliminary data.</text>
</comment>
<dbReference type="Gene3D" id="1.25.40.10">
    <property type="entry name" value="Tetratricopeptide repeat domain"/>
    <property type="match status" value="1"/>
</dbReference>
<gene>
    <name evidence="1" type="ORF">ABVT43_04090</name>
</gene>
<evidence type="ECO:0000313" key="1">
    <source>
        <dbReference type="EMBL" id="MET1254303.1"/>
    </source>
</evidence>
<dbReference type="Pfam" id="PF25800">
    <property type="entry name" value="FimV_N"/>
    <property type="match status" value="1"/>
</dbReference>
<dbReference type="PROSITE" id="PS51782">
    <property type="entry name" value="LYSM"/>
    <property type="match status" value="1"/>
</dbReference>
<evidence type="ECO:0000313" key="2">
    <source>
        <dbReference type="Proteomes" id="UP001548189"/>
    </source>
</evidence>